<evidence type="ECO:0000259" key="13">
    <source>
        <dbReference type="PROSITE" id="PS50089"/>
    </source>
</evidence>
<feature type="compositionally biased region" description="Basic and acidic residues" evidence="11">
    <location>
        <begin position="1"/>
        <end position="15"/>
    </location>
</feature>
<dbReference type="PROSITE" id="PS50089">
    <property type="entry name" value="ZF_RING_2"/>
    <property type="match status" value="1"/>
</dbReference>
<accession>A0A1Y2B7Y3</accession>
<evidence type="ECO:0000259" key="12">
    <source>
        <dbReference type="PROSITE" id="PS50016"/>
    </source>
</evidence>
<dbReference type="Proteomes" id="UP000193920">
    <property type="component" value="Unassembled WGS sequence"/>
</dbReference>
<dbReference type="Pfam" id="PF01422">
    <property type="entry name" value="zf-NF-X1"/>
    <property type="match status" value="7"/>
</dbReference>
<comment type="caution">
    <text evidence="14">The sequence shown here is derived from an EMBL/GenBank/DDBJ whole genome shotgun (WGS) entry which is preliminary data.</text>
</comment>
<evidence type="ECO:0000256" key="1">
    <source>
        <dbReference type="ARBA" id="ARBA00004123"/>
    </source>
</evidence>
<dbReference type="InterPro" id="IPR001841">
    <property type="entry name" value="Znf_RING"/>
</dbReference>
<organism evidence="14 15">
    <name type="scientific">Neocallimastix californiae</name>
    <dbReference type="NCBI Taxonomy" id="1754190"/>
    <lineage>
        <taxon>Eukaryota</taxon>
        <taxon>Fungi</taxon>
        <taxon>Fungi incertae sedis</taxon>
        <taxon>Chytridiomycota</taxon>
        <taxon>Chytridiomycota incertae sedis</taxon>
        <taxon>Neocallimastigomycetes</taxon>
        <taxon>Neocallimastigales</taxon>
        <taxon>Neocallimastigaceae</taxon>
        <taxon>Neocallimastix</taxon>
    </lineage>
</organism>
<keyword evidence="8" id="KW-0804">Transcription</keyword>
<dbReference type="GO" id="GO:0000977">
    <property type="term" value="F:RNA polymerase II transcription regulatory region sequence-specific DNA binding"/>
    <property type="evidence" value="ECO:0007669"/>
    <property type="project" value="TreeGrafter"/>
</dbReference>
<feature type="domain" description="RING-type" evidence="13">
    <location>
        <begin position="243"/>
        <end position="294"/>
    </location>
</feature>
<feature type="compositionally biased region" description="Acidic residues" evidence="11">
    <location>
        <begin position="1233"/>
        <end position="1248"/>
    </location>
</feature>
<dbReference type="InterPro" id="IPR034078">
    <property type="entry name" value="NFX1_fam"/>
</dbReference>
<keyword evidence="5 10" id="KW-0863">Zinc-finger</keyword>
<feature type="compositionally biased region" description="Low complexity" evidence="11">
    <location>
        <begin position="1215"/>
        <end position="1224"/>
    </location>
</feature>
<feature type="compositionally biased region" description="Low complexity" evidence="11">
    <location>
        <begin position="57"/>
        <end position="68"/>
    </location>
</feature>
<dbReference type="AlphaFoldDB" id="A0A1Y2B7Y3"/>
<dbReference type="GO" id="GO:0005634">
    <property type="term" value="C:nucleus"/>
    <property type="evidence" value="ECO:0007669"/>
    <property type="project" value="UniProtKB-SubCell"/>
</dbReference>
<gene>
    <name evidence="14" type="ORF">LY90DRAFT_673788</name>
</gene>
<proteinExistence type="inferred from homology"/>
<dbReference type="EMBL" id="MCOG01000173">
    <property type="protein sequence ID" value="ORY30640.1"/>
    <property type="molecule type" value="Genomic_DNA"/>
</dbReference>
<evidence type="ECO:0000256" key="7">
    <source>
        <dbReference type="ARBA" id="ARBA00023015"/>
    </source>
</evidence>
<feature type="compositionally biased region" description="Low complexity" evidence="11">
    <location>
        <begin position="1111"/>
        <end position="1121"/>
    </location>
</feature>
<evidence type="ECO:0000256" key="8">
    <source>
        <dbReference type="ARBA" id="ARBA00023163"/>
    </source>
</evidence>
<evidence type="ECO:0000256" key="10">
    <source>
        <dbReference type="PROSITE-ProRule" id="PRU00175"/>
    </source>
</evidence>
<dbReference type="CDD" id="cd06008">
    <property type="entry name" value="NF-X1-zinc-finger"/>
    <property type="match status" value="5"/>
</dbReference>
<evidence type="ECO:0000256" key="3">
    <source>
        <dbReference type="ARBA" id="ARBA00022723"/>
    </source>
</evidence>
<reference evidence="14 15" key="1">
    <citation type="submission" date="2016-08" db="EMBL/GenBank/DDBJ databases">
        <title>A Parts List for Fungal Cellulosomes Revealed by Comparative Genomics.</title>
        <authorList>
            <consortium name="DOE Joint Genome Institute"/>
            <person name="Haitjema C.H."/>
            <person name="Gilmore S.P."/>
            <person name="Henske J.K."/>
            <person name="Solomon K.V."/>
            <person name="De Groot R."/>
            <person name="Kuo A."/>
            <person name="Mondo S.J."/>
            <person name="Salamov A.A."/>
            <person name="Labutti K."/>
            <person name="Zhao Z."/>
            <person name="Chiniquy J."/>
            <person name="Barry K."/>
            <person name="Brewer H.M."/>
            <person name="Purvine S.O."/>
            <person name="Wright A.T."/>
            <person name="Boxma B."/>
            <person name="Van Alen T."/>
            <person name="Hackstein J.H."/>
            <person name="Baker S.E."/>
            <person name="Grigoriev I.V."/>
            <person name="O'Malley M.A."/>
        </authorList>
    </citation>
    <scope>NUCLEOTIDE SEQUENCE [LARGE SCALE GENOMIC DNA]</scope>
    <source>
        <strain evidence="14 15">G1</strain>
    </source>
</reference>
<evidence type="ECO:0000256" key="6">
    <source>
        <dbReference type="ARBA" id="ARBA00022833"/>
    </source>
</evidence>
<feature type="region of interest" description="Disordered" evidence="11">
    <location>
        <begin position="1"/>
        <end position="209"/>
    </location>
</feature>
<dbReference type="InterPro" id="IPR019787">
    <property type="entry name" value="Znf_PHD-finger"/>
</dbReference>
<name>A0A1Y2B7Y3_9FUNG</name>
<evidence type="ECO:0000256" key="5">
    <source>
        <dbReference type="ARBA" id="ARBA00022771"/>
    </source>
</evidence>
<feature type="compositionally biased region" description="Low complexity" evidence="11">
    <location>
        <begin position="24"/>
        <end position="34"/>
    </location>
</feature>
<dbReference type="GO" id="GO:0000122">
    <property type="term" value="P:negative regulation of transcription by RNA polymerase II"/>
    <property type="evidence" value="ECO:0007669"/>
    <property type="project" value="TreeGrafter"/>
</dbReference>
<evidence type="ECO:0000256" key="4">
    <source>
        <dbReference type="ARBA" id="ARBA00022737"/>
    </source>
</evidence>
<keyword evidence="3" id="KW-0479">Metal-binding</keyword>
<keyword evidence="6" id="KW-0862">Zinc</keyword>
<keyword evidence="9" id="KW-0539">Nucleus</keyword>
<feature type="compositionally biased region" description="Basic residues" evidence="11">
    <location>
        <begin position="149"/>
        <end position="159"/>
    </location>
</feature>
<sequence length="1248" mass="140989">MDSKSLESNKIDSRENINSSLGDNSSTSNVNNSSHKFRNNNKKNFKKNNSSKKSEESTNNDVNRNNTNDNKKLNKNGKYRNNRNNDSNNKKGQDKTSNKEDSNVDVNHNSTGSKKKFKNQNYRNKKKNGNNENDTSDNDSNLDEMSSKNYKRNVLKRKPKDFGKLTVENSDSSNKDSPKQKNSEDNNKSNQNKYHRKENNKTHNQRLTNMEKVEIMTKKVTNASDQDLQFNLMVELTNSTYECMVCYNIVKPKDHIWSCPICYNVFHLTCIKKWAKTDVSTAGKDGGWRCPGCQSAISEVPHKYTCFCGKIENPRFNPYITPHSCTNICGKQRNCSHPCHEQCHPGPCPPCTLFAPEEKCYCGKKSYTYRCSDLQKNKQIILEQKCCGEVCGKLLNCGKHSCKKICHPGPCDDCQEKAAQTCYCGKETKEYDCGKEHKYSCHTPCEYVYPCKIHKCERYCHPQSEHGECCPYDPSVYIRCPCGAKTVIEILGGKNRKSCSDDLVFCDNICNKLLPCGHNCQAKCHFGPCPTCQLNVSVKCRCGSKTFETPCSELSLNSSEELQLPLCNKKCNNLLSCGRHRCTNVCCPAKGKPLESLEAFQYHKCQLTCNRPLNCGNHTCQEPCHRGPCHRCYVATFEDLVCHCGKTRLEAPIPCGVTSVECNFPCIRRKPCGHPQFSVHNCHGDDVPCPPCVLLTERRCQCGGSIVKNIPCFSTQPVSCGKPCQKRRSDCGHKCNRICHTGKCEDEPCKEICDAVKTCCTHRCKAICHLGKPCPENEPCQEIVVAMCKCGNISMDVKCGATFDNPCHSTFIQLQCDDSCALKERNRRLAEALGVSVDTVTDPKTTYPSGLCDFTRQNYQWVRELEGKLNDFMKSSETVLKLPKMKPTHTVFYGKYARYYYNFKVTYYDYPPNQTIAIEKVIGTQIPGTLISDFVLIPGCDDYEKKEYISVNEKSHVTNAINAIIMTGIKKGLTNTDLEILLKPIFGVTTDFTIDWVHNDEDAVIMIDHINKPSATNSKAFTQQKLSPEELEELLEDCCVRIEDKFVSNEWADDVHCCWVNSSMEVVEPKNNNNERNHTPISKRKQPVLESNALEVVDNIWDVLNESENIINKNKNNNNNNASDPWDEGEESTSISNNVNSSLINDTDDLDDWDTGFDNNGNKKIENSNPTSTTTKLSNDEELNALLELEIYGEIRTKPSTPIHTPEVKTTTITTSNNENSINENNKKLTTNDNEDDVVDDWMELADD</sequence>
<evidence type="ECO:0008006" key="16">
    <source>
        <dbReference type="Google" id="ProtNLM"/>
    </source>
</evidence>
<dbReference type="OrthoDB" id="6512771at2759"/>
<dbReference type="PANTHER" id="PTHR12360:SF12">
    <property type="entry name" value="TRANSCRIPTIONAL REPRESSOR NF-X1"/>
    <property type="match status" value="1"/>
</dbReference>
<feature type="compositionally biased region" description="Basic residues" evidence="11">
    <location>
        <begin position="113"/>
        <end position="128"/>
    </location>
</feature>
<feature type="compositionally biased region" description="Acidic residues" evidence="11">
    <location>
        <begin position="1146"/>
        <end position="1155"/>
    </location>
</feature>
<comment type="similarity">
    <text evidence="2">Belongs to the NFX1 family.</text>
</comment>
<feature type="domain" description="PHD-type" evidence="12">
    <location>
        <begin position="240"/>
        <end position="296"/>
    </location>
</feature>
<feature type="region of interest" description="Disordered" evidence="11">
    <location>
        <begin position="1215"/>
        <end position="1248"/>
    </location>
</feature>
<dbReference type="SMART" id="SM00438">
    <property type="entry name" value="ZnF_NFX"/>
    <property type="match status" value="9"/>
</dbReference>
<comment type="subcellular location">
    <subcellularLocation>
        <location evidence="1">Nucleus</location>
    </subcellularLocation>
</comment>
<dbReference type="GO" id="GO:0008270">
    <property type="term" value="F:zinc ion binding"/>
    <property type="evidence" value="ECO:0007669"/>
    <property type="project" value="UniProtKB-KW"/>
</dbReference>
<dbReference type="SUPFAM" id="SSF57850">
    <property type="entry name" value="RING/U-box"/>
    <property type="match status" value="1"/>
</dbReference>
<evidence type="ECO:0000256" key="9">
    <source>
        <dbReference type="ARBA" id="ARBA00023242"/>
    </source>
</evidence>
<dbReference type="GO" id="GO:0000981">
    <property type="term" value="F:DNA-binding transcription factor activity, RNA polymerase II-specific"/>
    <property type="evidence" value="ECO:0007669"/>
    <property type="project" value="TreeGrafter"/>
</dbReference>
<keyword evidence="7" id="KW-0805">Transcription regulation</keyword>
<dbReference type="PROSITE" id="PS50016">
    <property type="entry name" value="ZF_PHD_2"/>
    <property type="match status" value="1"/>
</dbReference>
<dbReference type="STRING" id="1754190.A0A1Y2B7Y3"/>
<dbReference type="PANTHER" id="PTHR12360">
    <property type="entry name" value="NUCLEAR TRANSCRIPTION FACTOR, X-BOX BINDING 1 NFX1"/>
    <property type="match status" value="1"/>
</dbReference>
<evidence type="ECO:0000313" key="15">
    <source>
        <dbReference type="Proteomes" id="UP000193920"/>
    </source>
</evidence>
<feature type="compositionally biased region" description="Basic residues" evidence="11">
    <location>
        <begin position="35"/>
        <end position="50"/>
    </location>
</feature>
<feature type="compositionally biased region" description="Low complexity" evidence="11">
    <location>
        <begin position="1132"/>
        <end position="1145"/>
    </location>
</feature>
<evidence type="ECO:0000313" key="14">
    <source>
        <dbReference type="EMBL" id="ORY30640.1"/>
    </source>
</evidence>
<protein>
    <recommendedName>
        <fullName evidence="16">RING-type domain-containing protein</fullName>
    </recommendedName>
</protein>
<feature type="region of interest" description="Disordered" evidence="11">
    <location>
        <begin position="1111"/>
        <end position="1176"/>
    </location>
</feature>
<keyword evidence="4" id="KW-0677">Repeat</keyword>
<keyword evidence="15" id="KW-1185">Reference proteome</keyword>
<feature type="compositionally biased region" description="Basic and acidic residues" evidence="11">
    <location>
        <begin position="173"/>
        <end position="187"/>
    </location>
</feature>
<evidence type="ECO:0000256" key="2">
    <source>
        <dbReference type="ARBA" id="ARBA00007269"/>
    </source>
</evidence>
<feature type="compositionally biased region" description="Polar residues" evidence="11">
    <location>
        <begin position="1167"/>
        <end position="1176"/>
    </location>
</feature>
<feature type="compositionally biased region" description="Basic and acidic residues" evidence="11">
    <location>
        <begin position="88"/>
        <end position="102"/>
    </location>
</feature>
<evidence type="ECO:0000256" key="11">
    <source>
        <dbReference type="SAM" id="MobiDB-lite"/>
    </source>
</evidence>
<dbReference type="InterPro" id="IPR000967">
    <property type="entry name" value="Znf_NFX1"/>
</dbReference>